<dbReference type="Proteomes" id="UP001156601">
    <property type="component" value="Unassembled WGS sequence"/>
</dbReference>
<reference evidence="3" key="2">
    <citation type="submission" date="2023-01" db="EMBL/GenBank/DDBJ databases">
        <title>Draft genome sequence of Agaribacter marinus strain NBRC 110023.</title>
        <authorList>
            <person name="Sun Q."/>
            <person name="Mori K."/>
        </authorList>
    </citation>
    <scope>NUCLEOTIDE SEQUENCE</scope>
    <source>
        <strain evidence="3">NBRC 110023</strain>
    </source>
</reference>
<accession>A0AA37T3J3</accession>
<dbReference type="SUPFAM" id="SSF51735">
    <property type="entry name" value="NAD(P)-binding Rossmann-fold domains"/>
    <property type="match status" value="1"/>
</dbReference>
<dbReference type="Gene3D" id="3.40.50.720">
    <property type="entry name" value="NAD(P)-binding Rossmann-like Domain"/>
    <property type="match status" value="1"/>
</dbReference>
<dbReference type="PANTHER" id="PTHR44196">
    <property type="entry name" value="DEHYDROGENASE/REDUCTASE SDR FAMILY MEMBER 7B"/>
    <property type="match status" value="1"/>
</dbReference>
<reference evidence="3" key="1">
    <citation type="journal article" date="2014" name="Int. J. Syst. Evol. Microbiol.">
        <title>Complete genome sequence of Corynebacterium casei LMG S-19264T (=DSM 44701T), isolated from a smear-ripened cheese.</title>
        <authorList>
            <consortium name="US DOE Joint Genome Institute (JGI-PGF)"/>
            <person name="Walter F."/>
            <person name="Albersmeier A."/>
            <person name="Kalinowski J."/>
            <person name="Ruckert C."/>
        </authorList>
    </citation>
    <scope>NUCLEOTIDE SEQUENCE</scope>
    <source>
        <strain evidence="3">NBRC 110023</strain>
    </source>
</reference>
<dbReference type="PANTHER" id="PTHR44196:SF1">
    <property type="entry name" value="DEHYDROGENASE_REDUCTASE SDR FAMILY MEMBER 7B"/>
    <property type="match status" value="1"/>
</dbReference>
<name>A0AA37T3J3_9ALTE</name>
<protein>
    <submittedName>
        <fullName evidence="3">Short-chain dehydrogenase</fullName>
    </submittedName>
</protein>
<evidence type="ECO:0000256" key="1">
    <source>
        <dbReference type="ARBA" id="ARBA00006484"/>
    </source>
</evidence>
<proteinExistence type="inferred from homology"/>
<dbReference type="InterPro" id="IPR002347">
    <property type="entry name" value="SDR_fam"/>
</dbReference>
<keyword evidence="2" id="KW-0560">Oxidoreductase</keyword>
<dbReference type="EMBL" id="BSOT01000019">
    <property type="protein sequence ID" value="GLR73076.1"/>
    <property type="molecule type" value="Genomic_DNA"/>
</dbReference>
<comment type="similarity">
    <text evidence="1">Belongs to the short-chain dehydrogenases/reductases (SDR) family.</text>
</comment>
<dbReference type="GO" id="GO:0016491">
    <property type="term" value="F:oxidoreductase activity"/>
    <property type="evidence" value="ECO:0007669"/>
    <property type="project" value="UniProtKB-KW"/>
</dbReference>
<dbReference type="RefSeq" id="WP_284219494.1">
    <property type="nucleotide sequence ID" value="NZ_BSOT01000019.1"/>
</dbReference>
<sequence>MASVLVTGATSGIGEALIRMLVKNNHHVIACGRNQKKLDELSNLGNIDIKAFDISDKQAVTNALSNVSADIYVLNAGTCEYVDVNDIDASMFERVFATNVFGISNIMSVITKNLVKGNKVVFVDSLARLLPFTRSQAYGASKAAVHYMAKSFAVDLAQYGVKVKTISPGFVKTPLTDKNDFKMPMSISSEKAAAYMYKDLFNNKSTVYFPRRFSFTIRLLSALPDVFKHKICLKMTNNGKV</sequence>
<dbReference type="InterPro" id="IPR020904">
    <property type="entry name" value="Sc_DH/Rdtase_CS"/>
</dbReference>
<evidence type="ECO:0000256" key="2">
    <source>
        <dbReference type="ARBA" id="ARBA00023002"/>
    </source>
</evidence>
<gene>
    <name evidence="3" type="ORF">GCM10007852_39840</name>
</gene>
<organism evidence="3 4">
    <name type="scientific">Agaribacter marinus</name>
    <dbReference type="NCBI Taxonomy" id="1431249"/>
    <lineage>
        <taxon>Bacteria</taxon>
        <taxon>Pseudomonadati</taxon>
        <taxon>Pseudomonadota</taxon>
        <taxon>Gammaproteobacteria</taxon>
        <taxon>Alteromonadales</taxon>
        <taxon>Alteromonadaceae</taxon>
        <taxon>Agaribacter</taxon>
    </lineage>
</organism>
<dbReference type="PROSITE" id="PS00061">
    <property type="entry name" value="ADH_SHORT"/>
    <property type="match status" value="1"/>
</dbReference>
<comment type="caution">
    <text evidence="3">The sequence shown here is derived from an EMBL/GenBank/DDBJ whole genome shotgun (WGS) entry which is preliminary data.</text>
</comment>
<dbReference type="AlphaFoldDB" id="A0AA37T3J3"/>
<evidence type="ECO:0000313" key="4">
    <source>
        <dbReference type="Proteomes" id="UP001156601"/>
    </source>
</evidence>
<keyword evidence="4" id="KW-1185">Reference proteome</keyword>
<evidence type="ECO:0000313" key="3">
    <source>
        <dbReference type="EMBL" id="GLR73076.1"/>
    </source>
</evidence>
<dbReference type="PRINTS" id="PR00081">
    <property type="entry name" value="GDHRDH"/>
</dbReference>
<dbReference type="InterPro" id="IPR036291">
    <property type="entry name" value="NAD(P)-bd_dom_sf"/>
</dbReference>
<dbReference type="Pfam" id="PF00106">
    <property type="entry name" value="adh_short"/>
    <property type="match status" value="1"/>
</dbReference>
<dbReference type="GO" id="GO:0016020">
    <property type="term" value="C:membrane"/>
    <property type="evidence" value="ECO:0007669"/>
    <property type="project" value="TreeGrafter"/>
</dbReference>